<proteinExistence type="predicted"/>
<accession>A0ACC5R4F5</accession>
<name>A0ACC5R4F5_9HYPH</name>
<evidence type="ECO:0000313" key="2">
    <source>
        <dbReference type="Proteomes" id="UP000616151"/>
    </source>
</evidence>
<protein>
    <submittedName>
        <fullName evidence="1">NUDIX domain-containing protein</fullName>
    </submittedName>
</protein>
<sequence length="151" mass="17126">MLSRILIRVLQPWFRLRRGMTLGVRIVVLDDANRVFLVRHGYAPGWLLPGGGVERGQTFYDAVERELAEEGGIVPDERPVLHGLFSNEAKFRGDHVACFVLRKFTRKDWTPTLEIREAGFFPVADLPEGTTGGTRRRIAEVLEGRTPLANW</sequence>
<dbReference type="EMBL" id="JAENHL010000007">
    <property type="protein sequence ID" value="MBK1867509.1"/>
    <property type="molecule type" value="Genomic_DNA"/>
</dbReference>
<organism evidence="1 2">
    <name type="scientific">Taklimakanibacter albus</name>
    <dbReference type="NCBI Taxonomy" id="2800327"/>
    <lineage>
        <taxon>Bacteria</taxon>
        <taxon>Pseudomonadati</taxon>
        <taxon>Pseudomonadota</taxon>
        <taxon>Alphaproteobacteria</taxon>
        <taxon>Hyphomicrobiales</taxon>
        <taxon>Aestuariivirgaceae</taxon>
        <taxon>Taklimakanibacter</taxon>
    </lineage>
</organism>
<comment type="caution">
    <text evidence="1">The sequence shown here is derived from an EMBL/GenBank/DDBJ whole genome shotgun (WGS) entry which is preliminary data.</text>
</comment>
<evidence type="ECO:0000313" key="1">
    <source>
        <dbReference type="EMBL" id="MBK1867509.1"/>
    </source>
</evidence>
<dbReference type="Proteomes" id="UP000616151">
    <property type="component" value="Unassembled WGS sequence"/>
</dbReference>
<gene>
    <name evidence="1" type="ORF">JHL16_14220</name>
</gene>
<reference evidence="1" key="1">
    <citation type="submission" date="2021-01" db="EMBL/GenBank/DDBJ databases">
        <authorList>
            <person name="Sun Q."/>
        </authorList>
    </citation>
    <scope>NUCLEOTIDE SEQUENCE</scope>
    <source>
        <strain evidence="1">YIM B02566</strain>
    </source>
</reference>
<keyword evidence="2" id="KW-1185">Reference proteome</keyword>